<reference evidence="6" key="1">
    <citation type="submission" date="2022-06" db="EMBL/GenBank/DDBJ databases">
        <title>Vallitalea longa sp. nov., an anaerobic bacterium isolated from marine sediment.</title>
        <authorList>
            <person name="Hirano S."/>
            <person name="Terahara T."/>
            <person name="Mori K."/>
            <person name="Hamada M."/>
            <person name="Matsumoto R."/>
            <person name="Kobayashi T."/>
        </authorList>
    </citation>
    <scope>NUCLEOTIDE SEQUENCE</scope>
    <source>
        <strain evidence="6">SH18-1</strain>
    </source>
</reference>
<dbReference type="PANTHER" id="PTHR30204:SF69">
    <property type="entry name" value="MERR-FAMILY TRANSCRIPTIONAL REGULATOR"/>
    <property type="match status" value="1"/>
</dbReference>
<accession>A0A9W6DF45</accession>
<dbReference type="Pfam" id="PF13411">
    <property type="entry name" value="MerR_1"/>
    <property type="match status" value="1"/>
</dbReference>
<feature type="domain" description="HTH merR-type" evidence="5">
    <location>
        <begin position="4"/>
        <end position="74"/>
    </location>
</feature>
<dbReference type="InterPro" id="IPR009061">
    <property type="entry name" value="DNA-bd_dom_put_sf"/>
</dbReference>
<evidence type="ECO:0000313" key="7">
    <source>
        <dbReference type="Proteomes" id="UP001144256"/>
    </source>
</evidence>
<dbReference type="InterPro" id="IPR047057">
    <property type="entry name" value="MerR_fam"/>
</dbReference>
<organism evidence="6 7">
    <name type="scientific">Vallitalea longa</name>
    <dbReference type="NCBI Taxonomy" id="2936439"/>
    <lineage>
        <taxon>Bacteria</taxon>
        <taxon>Bacillati</taxon>
        <taxon>Bacillota</taxon>
        <taxon>Clostridia</taxon>
        <taxon>Lachnospirales</taxon>
        <taxon>Vallitaleaceae</taxon>
        <taxon>Vallitalea</taxon>
    </lineage>
</organism>
<dbReference type="EMBL" id="BRLB01000003">
    <property type="protein sequence ID" value="GKX29102.1"/>
    <property type="molecule type" value="Genomic_DNA"/>
</dbReference>
<dbReference type="GO" id="GO:0003677">
    <property type="term" value="F:DNA binding"/>
    <property type="evidence" value="ECO:0007669"/>
    <property type="project" value="UniProtKB-KW"/>
</dbReference>
<dbReference type="GO" id="GO:0003700">
    <property type="term" value="F:DNA-binding transcription factor activity"/>
    <property type="evidence" value="ECO:0007669"/>
    <property type="project" value="InterPro"/>
</dbReference>
<dbReference type="InterPro" id="IPR000551">
    <property type="entry name" value="MerR-type_HTH_dom"/>
</dbReference>
<name>A0A9W6DF45_9FIRM</name>
<proteinExistence type="predicted"/>
<evidence type="ECO:0000313" key="6">
    <source>
        <dbReference type="EMBL" id="GKX29102.1"/>
    </source>
</evidence>
<dbReference type="Gene3D" id="1.10.1660.10">
    <property type="match status" value="1"/>
</dbReference>
<dbReference type="AlphaFoldDB" id="A0A9W6DF45"/>
<dbReference type="SUPFAM" id="SSF46955">
    <property type="entry name" value="Putative DNA-binding domain"/>
    <property type="match status" value="1"/>
</dbReference>
<keyword evidence="4" id="KW-0804">Transcription</keyword>
<comment type="caution">
    <text evidence="6">The sequence shown here is derived from an EMBL/GenBank/DDBJ whole genome shotgun (WGS) entry which is preliminary data.</text>
</comment>
<protein>
    <submittedName>
        <fullName evidence="6">HTH-type transcriptional regulator YdfL</fullName>
    </submittedName>
</protein>
<dbReference type="PROSITE" id="PS50937">
    <property type="entry name" value="HTH_MERR_2"/>
    <property type="match status" value="1"/>
</dbReference>
<dbReference type="SUPFAM" id="SSF55136">
    <property type="entry name" value="Probable bacterial effector-binding domain"/>
    <property type="match status" value="1"/>
</dbReference>
<evidence type="ECO:0000256" key="4">
    <source>
        <dbReference type="ARBA" id="ARBA00023163"/>
    </source>
</evidence>
<dbReference type="RefSeq" id="WP_281814283.1">
    <property type="nucleotide sequence ID" value="NZ_BRLB01000003.1"/>
</dbReference>
<keyword evidence="7" id="KW-1185">Reference proteome</keyword>
<keyword evidence="2" id="KW-0805">Transcription regulation</keyword>
<sequence>MNKSWQTGEMAKLKGLSKQAIRYYERRGIIKPEYIDKKNNYRYYSNKQFVEFSRLKFLQILGFSLSEINDFYALDNIEDSVSTLHDRKSDFDALIRKLQYQQKEYEDVLQRLDNALKHIKNGNTPIHIIHDFELKGITISAKRIKDWNHFNEAQLEIEKKHPLDTQDIHHYNLVYEFDLKRSKAFNNLYDANYFYDNHVKSIMKMTYSSKGYPNPEVKQIGDVIFTYHFGHPDLADKSIERIQSFAEYNGLEITGSVFIIKIGNRFITDNIEDTIWEVYVPVN</sequence>
<evidence type="ECO:0000256" key="2">
    <source>
        <dbReference type="ARBA" id="ARBA00023015"/>
    </source>
</evidence>
<evidence type="ECO:0000256" key="1">
    <source>
        <dbReference type="ARBA" id="ARBA00022491"/>
    </source>
</evidence>
<gene>
    <name evidence="6" type="primary">ydfL</name>
    <name evidence="6" type="ORF">SH1V18_15820</name>
</gene>
<evidence type="ECO:0000256" key="3">
    <source>
        <dbReference type="ARBA" id="ARBA00023125"/>
    </source>
</evidence>
<keyword evidence="3" id="KW-0238">DNA-binding</keyword>
<dbReference type="PANTHER" id="PTHR30204">
    <property type="entry name" value="REDOX-CYCLING DRUG-SENSING TRANSCRIPTIONAL ACTIVATOR SOXR"/>
    <property type="match status" value="1"/>
</dbReference>
<dbReference type="InterPro" id="IPR011256">
    <property type="entry name" value="Reg_factor_effector_dom_sf"/>
</dbReference>
<keyword evidence="1" id="KW-0678">Repressor</keyword>
<dbReference type="SMART" id="SM00422">
    <property type="entry name" value="HTH_MERR"/>
    <property type="match status" value="1"/>
</dbReference>
<dbReference type="Proteomes" id="UP001144256">
    <property type="component" value="Unassembled WGS sequence"/>
</dbReference>
<evidence type="ECO:0000259" key="5">
    <source>
        <dbReference type="PROSITE" id="PS50937"/>
    </source>
</evidence>